<reference evidence="10 11" key="2">
    <citation type="journal article" date="2016" name="Sci. Rep.">
        <title>The genome of Rhizobiales bacteria in predatory ants reveals urease gene functions but no genes for nitrogen fixation.</title>
        <authorList>
            <person name="Neuvonen M.M."/>
            <person name="Tamarit D."/>
            <person name="Naslund K."/>
            <person name="Liebig J."/>
            <person name="Feldhaar H."/>
            <person name="Moran N.A."/>
            <person name="Guy L."/>
            <person name="Andersson S.G."/>
        </authorList>
    </citation>
    <scope>NUCLEOTIDE SEQUENCE [LARGE SCALE GENOMIC DNA]</scope>
    <source>
        <strain evidence="10 11">Hsal</strain>
    </source>
</reference>
<dbReference type="InterPro" id="IPR000868">
    <property type="entry name" value="Isochorismatase-like_dom"/>
</dbReference>
<dbReference type="GO" id="GO:0019363">
    <property type="term" value="P:pyridine nucleotide biosynthetic process"/>
    <property type="evidence" value="ECO:0007669"/>
    <property type="project" value="UniProtKB-KW"/>
</dbReference>
<evidence type="ECO:0000256" key="8">
    <source>
        <dbReference type="ARBA" id="ARBA00072277"/>
    </source>
</evidence>
<feature type="domain" description="Isochorismatase-like" evidence="9">
    <location>
        <begin position="5"/>
        <end position="199"/>
    </location>
</feature>
<keyword evidence="11" id="KW-1185">Reference proteome</keyword>
<dbReference type="Proteomes" id="UP000188912">
    <property type="component" value="Chromosome"/>
</dbReference>
<reference evidence="10 11" key="1">
    <citation type="journal article" date="2010" name="Science">
        <title>Genomic comparison of the ants Camponotus floridanus and Harpegnathos saltator.</title>
        <authorList>
            <person name="Bonasio R."/>
            <person name="Zhang G."/>
            <person name="Ye C."/>
            <person name="Mutti N.S."/>
            <person name="Fang X."/>
            <person name="Qin N."/>
            <person name="Donahue G."/>
            <person name="Yang P."/>
            <person name="Li Q."/>
            <person name="Li C."/>
            <person name="Zhang P."/>
            <person name="Huang Z."/>
            <person name="Berger S.L."/>
            <person name="Reinberg D."/>
            <person name="Wang J."/>
            <person name="Liebig J."/>
        </authorList>
    </citation>
    <scope>NUCLEOTIDE SEQUENCE [LARGE SCALE GENOMIC DNA]</scope>
    <source>
        <strain evidence="10 11">Hsal</strain>
    </source>
</reference>
<dbReference type="CDD" id="cd01011">
    <property type="entry name" value="nicotinamidase"/>
    <property type="match status" value="1"/>
</dbReference>
<protein>
    <recommendedName>
        <fullName evidence="8">Nicotinamidase</fullName>
        <ecNumber evidence="6">3.5.1.19</ecNumber>
    </recommendedName>
    <alternativeName>
        <fullName evidence="7">Nicotinamide deamidase</fullName>
    </alternativeName>
</protein>
<sequence length="202" mass="22076">MIKEALIVVDVQNDFCSSGLLAVPDAEQILLPVNQLIERHHHVILTQDWHPADHISFADNHPGRHPYETISLTCGDQILWPQHCVTGTQGADFHPMLATGHAGLILRKGCNPQMDSYSAFFENDRKTTTGLAAYLHERGLQKLVFCGLATDFCVAFSAIDAVKCGFQAQVILTACQPIDVDGSLGRALRDMRANGVDLTLSA</sequence>
<organism evidence="10 11">
    <name type="scientific">Candidatus Tokpelaia hoelldobleri</name>
    <dbReference type="NCBI Taxonomy" id="1902579"/>
    <lineage>
        <taxon>Bacteria</taxon>
        <taxon>Pseudomonadati</taxon>
        <taxon>Pseudomonadota</taxon>
        <taxon>Alphaproteobacteria</taxon>
        <taxon>Hyphomicrobiales</taxon>
        <taxon>Candidatus Tokpelaia</taxon>
    </lineage>
</organism>
<evidence type="ECO:0000256" key="5">
    <source>
        <dbReference type="ARBA" id="ARBA00037900"/>
    </source>
</evidence>
<evidence type="ECO:0000256" key="1">
    <source>
        <dbReference type="ARBA" id="ARBA00006336"/>
    </source>
</evidence>
<dbReference type="GO" id="GO:0046872">
    <property type="term" value="F:metal ion binding"/>
    <property type="evidence" value="ECO:0007669"/>
    <property type="project" value="UniProtKB-KW"/>
</dbReference>
<evidence type="ECO:0000256" key="4">
    <source>
        <dbReference type="ARBA" id="ARBA00022801"/>
    </source>
</evidence>
<evidence type="ECO:0000313" key="10">
    <source>
        <dbReference type="EMBL" id="AQS41132.1"/>
    </source>
</evidence>
<dbReference type="NCBIfam" id="NF008623">
    <property type="entry name" value="PRK11609.1"/>
    <property type="match status" value="1"/>
</dbReference>
<comment type="similarity">
    <text evidence="1">Belongs to the isochorismatase family.</text>
</comment>
<dbReference type="EC" id="3.5.1.19" evidence="6"/>
<dbReference type="InterPro" id="IPR036380">
    <property type="entry name" value="Isochorismatase-like_sf"/>
</dbReference>
<keyword evidence="4" id="KW-0378">Hydrolase</keyword>
<evidence type="ECO:0000259" key="9">
    <source>
        <dbReference type="Pfam" id="PF00857"/>
    </source>
</evidence>
<keyword evidence="3" id="KW-0479">Metal-binding</keyword>
<evidence type="ECO:0000256" key="7">
    <source>
        <dbReference type="ARBA" id="ARBA00043224"/>
    </source>
</evidence>
<dbReference type="AlphaFoldDB" id="A0A1U9JTF0"/>
<evidence type="ECO:0000256" key="3">
    <source>
        <dbReference type="ARBA" id="ARBA00022723"/>
    </source>
</evidence>
<dbReference type="InterPro" id="IPR052347">
    <property type="entry name" value="Isochorismatase_Nicotinamidase"/>
</dbReference>
<dbReference type="EMBL" id="CP017315">
    <property type="protein sequence ID" value="AQS41132.1"/>
    <property type="molecule type" value="Genomic_DNA"/>
</dbReference>
<gene>
    <name evidence="10" type="primary">pncA</name>
    <name evidence="10" type="ORF">BHV28_04190</name>
</gene>
<dbReference type="SUPFAM" id="SSF52499">
    <property type="entry name" value="Isochorismatase-like hydrolases"/>
    <property type="match status" value="1"/>
</dbReference>
<dbReference type="STRING" id="1902579.BHV28_04190"/>
<keyword evidence="2" id="KW-0662">Pyridine nucleotide biosynthesis</keyword>
<proteinExistence type="inferred from homology"/>
<dbReference type="GO" id="GO:0008936">
    <property type="term" value="F:nicotinamidase activity"/>
    <property type="evidence" value="ECO:0007669"/>
    <property type="project" value="UniProtKB-EC"/>
</dbReference>
<dbReference type="PANTHER" id="PTHR11080">
    <property type="entry name" value="PYRAZINAMIDASE/NICOTINAMIDASE"/>
    <property type="match status" value="1"/>
</dbReference>
<accession>A0A1U9JTF0</accession>
<dbReference type="Pfam" id="PF00857">
    <property type="entry name" value="Isochorismatase"/>
    <property type="match status" value="1"/>
</dbReference>
<dbReference type="PANTHER" id="PTHR11080:SF2">
    <property type="entry name" value="LD05707P"/>
    <property type="match status" value="1"/>
</dbReference>
<evidence type="ECO:0000256" key="6">
    <source>
        <dbReference type="ARBA" id="ARBA00039017"/>
    </source>
</evidence>
<dbReference type="KEGG" id="thd:BHV28_04190"/>
<dbReference type="Gene3D" id="3.40.50.850">
    <property type="entry name" value="Isochorismatase-like"/>
    <property type="match status" value="1"/>
</dbReference>
<dbReference type="FunFam" id="3.40.50.850:FF:000006">
    <property type="entry name" value="Bifunctional pyrazinamidase/nicotinamidase"/>
    <property type="match status" value="1"/>
</dbReference>
<name>A0A1U9JTF0_9HYPH</name>
<evidence type="ECO:0000313" key="11">
    <source>
        <dbReference type="Proteomes" id="UP000188912"/>
    </source>
</evidence>
<evidence type="ECO:0000256" key="2">
    <source>
        <dbReference type="ARBA" id="ARBA00022642"/>
    </source>
</evidence>
<comment type="pathway">
    <text evidence="5">Cofactor biosynthesis; nicotinate biosynthesis; nicotinate from nicotinamide: step 1/1.</text>
</comment>